<name>A0ABQ0BDQ3_9FIRM</name>
<sequence>MIHTSRQLKALVRNQSHGDSTKAQTIIRSYMMERFLERISLSPYRENFILKGGMLVSALVGLDSRSTMDIDATIKNMPLSAEKVEEIVKEVIRIPVEDGITFHIKNISDIMEEEEYGGIRLSMEAVLDEMKIPLKLDISTGDAITPREVVFDYWVMFEKRSIPIMAYNLETVLAEKLETILDRGVANTRLRDFYDIYVLQNDYMEILDTDNLQKAFTETCRKRGTLGQISGGGGLDKIWQDTGMENLWHGYQNKFDYAKDISWGQVMGSVKSLYLLVEAEKDLDRKDRKPRNPVLKDREI</sequence>
<dbReference type="Gene3D" id="3.10.450.620">
    <property type="entry name" value="JHP933, nucleotidyltransferase-like core domain"/>
    <property type="match status" value="1"/>
</dbReference>
<accession>A0ABQ0BDQ3</accession>
<proteinExistence type="predicted"/>
<dbReference type="RefSeq" id="WP_390407455.1">
    <property type="nucleotide sequence ID" value="NZ_BAABYW010000001.1"/>
</dbReference>
<gene>
    <name evidence="1" type="ORF">K040078D81_37040</name>
</gene>
<comment type="caution">
    <text evidence="1">The sequence shown here is derived from an EMBL/GenBank/DDBJ whole genome shotgun (WGS) entry which is preliminary data.</text>
</comment>
<dbReference type="EMBL" id="BAABYW010000001">
    <property type="protein sequence ID" value="GAA6409587.1"/>
    <property type="molecule type" value="Genomic_DNA"/>
</dbReference>
<dbReference type="Proteomes" id="UP001600943">
    <property type="component" value="Unassembled WGS sequence"/>
</dbReference>
<keyword evidence="1" id="KW-0808">Transferase</keyword>
<dbReference type="GO" id="GO:0016740">
    <property type="term" value="F:transferase activity"/>
    <property type="evidence" value="ECO:0007669"/>
    <property type="project" value="UniProtKB-KW"/>
</dbReference>
<reference evidence="1 2" key="1">
    <citation type="submission" date="2024-04" db="EMBL/GenBank/DDBJ databases">
        <title>Defined microbial consortia suppress multidrug-resistant proinflammatory Enterobacteriaceae via ecological control.</title>
        <authorList>
            <person name="Furuichi M."/>
            <person name="Kawaguchi T."/>
            <person name="Pust M."/>
            <person name="Yasuma K."/>
            <person name="Plichta D."/>
            <person name="Hasegawa N."/>
            <person name="Ohya T."/>
            <person name="Bhattarai S."/>
            <person name="Sasajima S."/>
            <person name="Aoto Y."/>
            <person name="Tuganbaev T."/>
            <person name="Yaginuma M."/>
            <person name="Ueda M."/>
            <person name="Okahashi N."/>
            <person name="Amafuji K."/>
            <person name="Kiridooshi Y."/>
            <person name="Sugita K."/>
            <person name="Strazar M."/>
            <person name="Skelly A."/>
            <person name="Suda W."/>
            <person name="Hattori M."/>
            <person name="Nakamoto N."/>
            <person name="Caballero S."/>
            <person name="Norman J."/>
            <person name="Olle B."/>
            <person name="Tanoue T."/>
            <person name="Arita M."/>
            <person name="Bucci V."/>
            <person name="Atarashi K."/>
            <person name="Xavier R."/>
            <person name="Honda K."/>
        </authorList>
    </citation>
    <scope>NUCLEOTIDE SEQUENCE [LARGE SCALE GENOMIC DNA]</scope>
    <source>
        <strain evidence="2">k04-0078-D8-1</strain>
    </source>
</reference>
<organism evidence="1 2">
    <name type="scientific">Blautia hominis</name>
    <dbReference type="NCBI Taxonomy" id="2025493"/>
    <lineage>
        <taxon>Bacteria</taxon>
        <taxon>Bacillati</taxon>
        <taxon>Bacillota</taxon>
        <taxon>Clostridia</taxon>
        <taxon>Lachnospirales</taxon>
        <taxon>Lachnospiraceae</taxon>
        <taxon>Blautia</taxon>
    </lineage>
</organism>
<evidence type="ECO:0000313" key="1">
    <source>
        <dbReference type="EMBL" id="GAA6409587.1"/>
    </source>
</evidence>
<evidence type="ECO:0000313" key="2">
    <source>
        <dbReference type="Proteomes" id="UP001600943"/>
    </source>
</evidence>
<keyword evidence="2" id="KW-1185">Reference proteome</keyword>
<protein>
    <submittedName>
        <fullName evidence="1">Nucleotidyl transferase AbiEii/AbiGii toxin family protein</fullName>
    </submittedName>
</protein>
<dbReference type="Pfam" id="PF08843">
    <property type="entry name" value="AbiEii"/>
    <property type="match status" value="1"/>
</dbReference>
<dbReference type="InterPro" id="IPR014942">
    <property type="entry name" value="AbiEii"/>
</dbReference>